<protein>
    <submittedName>
        <fullName evidence="1">Uncharacterized protein</fullName>
    </submittedName>
</protein>
<proteinExistence type="predicted"/>
<evidence type="ECO:0000313" key="1">
    <source>
        <dbReference type="EMBL" id="CEO57739.1"/>
    </source>
</evidence>
<dbReference type="EMBL" id="CDPU01000137">
    <property type="protein sequence ID" value="CEO57739.1"/>
    <property type="molecule type" value="Genomic_DNA"/>
</dbReference>
<reference evidence="1" key="1">
    <citation type="submission" date="2015-01" db="EMBL/GenBank/DDBJ databases">
        <authorList>
            <person name="Durling Mikael"/>
        </authorList>
    </citation>
    <scope>NUCLEOTIDE SEQUENCE</scope>
</reference>
<gene>
    <name evidence="1" type="ORF">BN869_000013797_1</name>
</gene>
<accession>A0A0B7KKP6</accession>
<dbReference type="AlphaFoldDB" id="A0A0B7KKP6"/>
<name>A0A0B7KKP6_BIOOC</name>
<sequence length="475" mass="52130">MPQDEEDRKIVKGLAKKIRRQLREICTRQPAGYQPEIQAIIERYQRTKDEGRRSTLDELDKLLDELRERLWQGGEDSEVEVRFEEKEALTPNVVKWARKLCSSSILCMLREKRQIQATRTQSYWADSTTIIHSVLKDLLDAEGPNALGLFAALAELNHSLSLASKKGKSRQVSMGKLLAKELQGDLKCLPGDYLVPFPPIFLSWVTNKPVGYFCQQLGLPIVFSNLEPRNSLFIQFAEVAQTLANARVSLYLVANGIRQLQPINADQHCTGSLTRIRQAPLTISDILATHEDGPSSLGVCNSVSTRQPDLQRESLAGLIQPAAGRYFSCPSNVSLPDGSSLPIHYLEGQSPVNVGSARTAESEGAEVGMCLRGHNDCQDLDTSSLGLLSYAADLAKGSPAGANLSTEEMLGPAPRSDIPHGQMGDNEQRQTKIYGGALGTGHIDVCEAVESSLEFEDYFNLDPPVTPPCGLVHQP</sequence>
<organism evidence="1">
    <name type="scientific">Bionectria ochroleuca</name>
    <name type="common">Gliocladium roseum</name>
    <dbReference type="NCBI Taxonomy" id="29856"/>
    <lineage>
        <taxon>Eukaryota</taxon>
        <taxon>Fungi</taxon>
        <taxon>Dikarya</taxon>
        <taxon>Ascomycota</taxon>
        <taxon>Pezizomycotina</taxon>
        <taxon>Sordariomycetes</taxon>
        <taxon>Hypocreomycetidae</taxon>
        <taxon>Hypocreales</taxon>
        <taxon>Bionectriaceae</taxon>
        <taxon>Clonostachys</taxon>
    </lineage>
</organism>